<keyword evidence="1" id="KW-0175">Coiled coil</keyword>
<proteinExistence type="predicted"/>
<dbReference type="EMBL" id="JH159153">
    <property type="protein sequence ID" value="EGZ21666.1"/>
    <property type="molecule type" value="Genomic_DNA"/>
</dbReference>
<protein>
    <submittedName>
        <fullName evidence="2">Uncharacterized protein</fullName>
    </submittedName>
</protein>
<sequence length="137" mass="15235">MDLLEEFMPGMGDVLAAQENALTSVVATLTSQLQLLAAANERQTQKITQLESTQLTMRLAPSPPDSSVVDALATLSTRMEQLQQNVQQQVAEQMQQALINVLRSEATNSLAEKAKQTEEAVKMQLEQLEKRFDYLSR</sequence>
<dbReference type="OMA" id="EEFMPGM"/>
<name>G4Z5I8_PHYSP</name>
<evidence type="ECO:0000256" key="1">
    <source>
        <dbReference type="SAM" id="Coils"/>
    </source>
</evidence>
<dbReference type="InParanoid" id="G4Z5I8"/>
<reference evidence="2 3" key="1">
    <citation type="journal article" date="2006" name="Science">
        <title>Phytophthora genome sequences uncover evolutionary origins and mechanisms of pathogenesis.</title>
        <authorList>
            <person name="Tyler B.M."/>
            <person name="Tripathy S."/>
            <person name="Zhang X."/>
            <person name="Dehal P."/>
            <person name="Jiang R.H."/>
            <person name="Aerts A."/>
            <person name="Arredondo F.D."/>
            <person name="Baxter L."/>
            <person name="Bensasson D."/>
            <person name="Beynon J.L."/>
            <person name="Chapman J."/>
            <person name="Damasceno C.M."/>
            <person name="Dorrance A.E."/>
            <person name="Dou D."/>
            <person name="Dickerman A.W."/>
            <person name="Dubchak I.L."/>
            <person name="Garbelotto M."/>
            <person name="Gijzen M."/>
            <person name="Gordon S.G."/>
            <person name="Govers F."/>
            <person name="Grunwald N.J."/>
            <person name="Huang W."/>
            <person name="Ivors K.L."/>
            <person name="Jones R.W."/>
            <person name="Kamoun S."/>
            <person name="Krampis K."/>
            <person name="Lamour K.H."/>
            <person name="Lee M.K."/>
            <person name="McDonald W.H."/>
            <person name="Medina M."/>
            <person name="Meijer H.J."/>
            <person name="Nordberg E.K."/>
            <person name="Maclean D.J."/>
            <person name="Ospina-Giraldo M.D."/>
            <person name="Morris P.F."/>
            <person name="Phuntumart V."/>
            <person name="Putnam N.H."/>
            <person name="Rash S."/>
            <person name="Rose J.K."/>
            <person name="Sakihama Y."/>
            <person name="Salamov A.A."/>
            <person name="Savidor A."/>
            <person name="Scheuring C.F."/>
            <person name="Smith B.M."/>
            <person name="Sobral B.W."/>
            <person name="Terry A."/>
            <person name="Torto-Alalibo T.A."/>
            <person name="Win J."/>
            <person name="Xu Z."/>
            <person name="Zhang H."/>
            <person name="Grigoriev I.V."/>
            <person name="Rokhsar D.S."/>
            <person name="Boore J.L."/>
        </authorList>
    </citation>
    <scope>NUCLEOTIDE SEQUENCE [LARGE SCALE GENOMIC DNA]</scope>
    <source>
        <strain evidence="2 3">P6497</strain>
    </source>
</reference>
<feature type="non-terminal residue" evidence="2">
    <location>
        <position position="137"/>
    </location>
</feature>
<accession>G4Z5I8</accession>
<gene>
    <name evidence="2" type="ORF">PHYSODRAFT_461507</name>
</gene>
<keyword evidence="3" id="KW-1185">Reference proteome</keyword>
<dbReference type="KEGG" id="psoj:PHYSODRAFT_461507"/>
<feature type="coiled-coil region" evidence="1">
    <location>
        <begin position="33"/>
        <end position="131"/>
    </location>
</feature>
<dbReference type="GeneID" id="20653264"/>
<dbReference type="Proteomes" id="UP000002640">
    <property type="component" value="Unassembled WGS sequence"/>
</dbReference>
<evidence type="ECO:0000313" key="3">
    <source>
        <dbReference type="Proteomes" id="UP000002640"/>
    </source>
</evidence>
<dbReference type="SMR" id="G4Z5I8"/>
<dbReference type="RefSeq" id="XP_009524383.1">
    <property type="nucleotide sequence ID" value="XM_009526088.1"/>
</dbReference>
<evidence type="ECO:0000313" key="2">
    <source>
        <dbReference type="EMBL" id="EGZ21666.1"/>
    </source>
</evidence>
<organism evidence="2 3">
    <name type="scientific">Phytophthora sojae (strain P6497)</name>
    <name type="common">Soybean stem and root rot agent</name>
    <name type="synonym">Phytophthora megasperma f. sp. glycines</name>
    <dbReference type="NCBI Taxonomy" id="1094619"/>
    <lineage>
        <taxon>Eukaryota</taxon>
        <taxon>Sar</taxon>
        <taxon>Stramenopiles</taxon>
        <taxon>Oomycota</taxon>
        <taxon>Peronosporomycetes</taxon>
        <taxon>Peronosporales</taxon>
        <taxon>Peronosporaceae</taxon>
        <taxon>Phytophthora</taxon>
    </lineage>
</organism>
<dbReference type="AlphaFoldDB" id="G4Z5I8"/>